<dbReference type="PATRIC" id="fig|226910.6.peg.3145"/>
<proteinExistence type="predicted"/>
<dbReference type="AlphaFoldDB" id="A0A0C2IE35"/>
<protein>
    <submittedName>
        <fullName evidence="2">YheO-like PAS domain</fullName>
    </submittedName>
</protein>
<keyword evidence="3" id="KW-1185">Reference proteome</keyword>
<evidence type="ECO:0000313" key="3">
    <source>
        <dbReference type="Proteomes" id="UP000031535"/>
    </source>
</evidence>
<dbReference type="Proteomes" id="UP000031535">
    <property type="component" value="Unassembled WGS sequence"/>
</dbReference>
<gene>
    <name evidence="2" type="ORF">UCMB321_3157</name>
</gene>
<organism evidence="2 3">
    <name type="scientific">Pseudomonas batumici</name>
    <dbReference type="NCBI Taxonomy" id="226910"/>
    <lineage>
        <taxon>Bacteria</taxon>
        <taxon>Pseudomonadati</taxon>
        <taxon>Pseudomonadota</taxon>
        <taxon>Gammaproteobacteria</taxon>
        <taxon>Pseudomonadales</taxon>
        <taxon>Pseudomonadaceae</taxon>
        <taxon>Pseudomonas</taxon>
    </lineage>
</organism>
<evidence type="ECO:0000313" key="2">
    <source>
        <dbReference type="EMBL" id="KIH83207.1"/>
    </source>
</evidence>
<evidence type="ECO:0000259" key="1">
    <source>
        <dbReference type="Pfam" id="PF08348"/>
    </source>
</evidence>
<dbReference type="OrthoDB" id="9796595at2"/>
<dbReference type="PANTHER" id="PTHR35568:SF1">
    <property type="entry name" value="TRANSCRIPTIONAL REGULATOR DAUR"/>
    <property type="match status" value="1"/>
</dbReference>
<comment type="caution">
    <text evidence="2">The sequence shown here is derived from an EMBL/GenBank/DDBJ whole genome shotgun (WGS) entry which is preliminary data.</text>
</comment>
<dbReference type="Pfam" id="PF08348">
    <property type="entry name" value="PAS_6"/>
    <property type="match status" value="1"/>
</dbReference>
<dbReference type="STRING" id="226910.UCMB321_3157"/>
<dbReference type="EMBL" id="JXDG01000040">
    <property type="protein sequence ID" value="KIH83207.1"/>
    <property type="molecule type" value="Genomic_DNA"/>
</dbReference>
<name>A0A0C2IE35_9PSED</name>
<dbReference type="InterPro" id="IPR039446">
    <property type="entry name" value="DauR-like"/>
</dbReference>
<accession>A0A0C2IE35</accession>
<dbReference type="InterPro" id="IPR013559">
    <property type="entry name" value="YheO"/>
</dbReference>
<feature type="domain" description="YheO-like" evidence="1">
    <location>
        <begin position="6"/>
        <end position="110"/>
    </location>
</feature>
<dbReference type="PANTHER" id="PTHR35568">
    <property type="entry name" value="TRANSCRIPTIONAL REGULATOR DAUR"/>
    <property type="match status" value="1"/>
</dbReference>
<dbReference type="RefSeq" id="WP_040068417.1">
    <property type="nucleotide sequence ID" value="NZ_CP144470.1"/>
</dbReference>
<sequence>MVDIAFMNAAAEGFAALLFPDLEAVVHDVRSGRITHIANSFSRRKVGDPSLLDDLGELEQGADVIGPYEKNGANNRQLRSISIAARADSGEIVALLCLNFDVTALSQVQKLLGGFAAGLKPQPRPQALFNADWREKFNDIVEAVSVRQCVRRSDFGRAEIRQALIEAKVSGLLDIRNFIDYFAEYFEISRATVYNYLKAIAVDDGNG</sequence>
<reference evidence="2 3" key="1">
    <citation type="submission" date="2015-01" db="EMBL/GenBank/DDBJ databases">
        <title>Complete genome of Pseudomonas batumici UCM B-321 producer of the batumin antibiotic with strong antistaphilococcal and potential anticancer activity.</title>
        <authorList>
            <person name="Klochko V.V."/>
            <person name="Zelena L.B."/>
            <person name="Elena K.A."/>
            <person name="Reva O.N."/>
        </authorList>
    </citation>
    <scope>NUCLEOTIDE SEQUENCE [LARGE SCALE GENOMIC DNA]</scope>
    <source>
        <strain evidence="2 3">UCM B-321</strain>
    </source>
</reference>